<dbReference type="Proteomes" id="UP000029221">
    <property type="component" value="Unassembled WGS sequence"/>
</dbReference>
<dbReference type="InterPro" id="IPR006054">
    <property type="entry name" value="DnaQ"/>
</dbReference>
<dbReference type="EMBL" id="BBML01000004">
    <property type="protein sequence ID" value="GAK97198.1"/>
    <property type="molecule type" value="Genomic_DNA"/>
</dbReference>
<dbReference type="GO" id="GO:0003677">
    <property type="term" value="F:DNA binding"/>
    <property type="evidence" value="ECO:0007669"/>
    <property type="project" value="InterPro"/>
</dbReference>
<dbReference type="GO" id="GO:0005829">
    <property type="term" value="C:cytosol"/>
    <property type="evidence" value="ECO:0007669"/>
    <property type="project" value="TreeGrafter"/>
</dbReference>
<reference evidence="4" key="1">
    <citation type="journal article" date="2014" name="Genome Announc.">
        <title>Draft Genome Sequences of Marine Flavobacterium Nonlabens Strains NR17, NR24, NR27, NR32, NR33, and Ara13.</title>
        <authorList>
            <person name="Nakanishi M."/>
            <person name="Meirelles P."/>
            <person name="Suzuki R."/>
            <person name="Takatani N."/>
            <person name="Mino S."/>
            <person name="Suda W."/>
            <person name="Oshima K."/>
            <person name="Hattori M."/>
            <person name="Ohkuma M."/>
            <person name="Hosokawa M."/>
            <person name="Miyashita K."/>
            <person name="Thompson F.L."/>
            <person name="Niwa A."/>
            <person name="Sawabe T."/>
            <person name="Sawabe T."/>
        </authorList>
    </citation>
    <scope>NUCLEOTIDE SEQUENCE [LARGE SCALE GENOMIC DNA]</scope>
    <source>
        <strain evidence="4">JCM 19294</strain>
    </source>
</reference>
<protein>
    <recommendedName>
        <fullName evidence="3">GIY-YIG domain-containing protein</fullName>
    </recommendedName>
</protein>
<dbReference type="NCBIfam" id="TIGR00573">
    <property type="entry name" value="dnaq"/>
    <property type="match status" value="1"/>
</dbReference>
<dbReference type="PANTHER" id="PTHR30231">
    <property type="entry name" value="DNA POLYMERASE III SUBUNIT EPSILON"/>
    <property type="match status" value="1"/>
</dbReference>
<dbReference type="AlphaFoldDB" id="A0A090Q5Z9"/>
<name>A0A090Q5Z9_9FLAO</name>
<feature type="domain" description="GIY-YIG" evidence="3">
    <location>
        <begin position="195"/>
        <end position="271"/>
    </location>
</feature>
<comment type="function">
    <text evidence="1">DNA polymerase III is a complex, multichain enzyme responsible for most of the replicative synthesis in bacteria. The epsilon subunit contain the editing function and is a proofreading 3'-5' exonuclease.</text>
</comment>
<dbReference type="Gene3D" id="3.30.420.10">
    <property type="entry name" value="Ribonuclease H-like superfamily/Ribonuclease H"/>
    <property type="match status" value="1"/>
</dbReference>
<dbReference type="GO" id="GO:0003887">
    <property type="term" value="F:DNA-directed DNA polymerase activity"/>
    <property type="evidence" value="ECO:0007669"/>
    <property type="project" value="InterPro"/>
</dbReference>
<dbReference type="SMART" id="SM00479">
    <property type="entry name" value="EXOIII"/>
    <property type="match status" value="1"/>
</dbReference>
<dbReference type="Pfam" id="PF00929">
    <property type="entry name" value="RNase_T"/>
    <property type="match status" value="1"/>
</dbReference>
<dbReference type="PANTHER" id="PTHR30231:SF41">
    <property type="entry name" value="DNA POLYMERASE III SUBUNIT EPSILON"/>
    <property type="match status" value="1"/>
</dbReference>
<dbReference type="FunFam" id="3.30.420.10:FF:000045">
    <property type="entry name" value="3'-5' exonuclease DinG"/>
    <property type="match status" value="1"/>
</dbReference>
<evidence type="ECO:0000256" key="2">
    <source>
        <dbReference type="ARBA" id="ARBA00026073"/>
    </source>
</evidence>
<sequence>MYAILDIETTGGNYGDEGITEIAIYKFDGHEIVDQFASLVNPEKPIQPFVVQLTGINNKMLIKAPKFFEVAKRIIEITEGCVIVAHNAEFDYRMLVQEFSSLGYDYQRESICTVQVAQELLPDEESYNLGKLCKSLGIPIPSRHRATGDAVATVKLFKILLEKDTGKKIINSFQKQLAQKSVKKGLQEFLDSVPATTGVLYLFNEKNQSLYISKSRNMKKKLRQVVTSQVKWAANLTKKIHRVSYEQTGSLLIAEIKEYIEIKAQRPKFVRKRKAIHLKSVLNYKDNRIQINKIALPSRDGLIFFRSDKKAINFLKWLFSNSCQSPDDYIVNNELLQQLADIEHLKHGKSIDELLEEFNFMNGSYILKLRGRTATEHAVLKISNNKVQGYAYIDLKYQVTNSEILNKLLIPLNDDKGIFLNMVHQYIKTRKNIYKYKLV</sequence>
<dbReference type="Gene3D" id="3.40.1440.10">
    <property type="entry name" value="GIY-YIG endonuclease"/>
    <property type="match status" value="1"/>
</dbReference>
<dbReference type="GO" id="GO:0045004">
    <property type="term" value="P:DNA replication proofreading"/>
    <property type="evidence" value="ECO:0007669"/>
    <property type="project" value="TreeGrafter"/>
</dbReference>
<comment type="caution">
    <text evidence="4">The sequence shown here is derived from an EMBL/GenBank/DDBJ whole genome shotgun (WGS) entry which is preliminary data.</text>
</comment>
<dbReference type="InterPro" id="IPR000305">
    <property type="entry name" value="GIY-YIG_endonuc"/>
</dbReference>
<dbReference type="InterPro" id="IPR012337">
    <property type="entry name" value="RNaseH-like_sf"/>
</dbReference>
<dbReference type="InterPro" id="IPR035901">
    <property type="entry name" value="GIY-YIG_endonuc_sf"/>
</dbReference>
<dbReference type="SUPFAM" id="SSF53098">
    <property type="entry name" value="Ribonuclease H-like"/>
    <property type="match status" value="1"/>
</dbReference>
<proteinExistence type="predicted"/>
<evidence type="ECO:0000313" key="4">
    <source>
        <dbReference type="EMBL" id="GAK97198.1"/>
    </source>
</evidence>
<dbReference type="GO" id="GO:0008408">
    <property type="term" value="F:3'-5' exonuclease activity"/>
    <property type="evidence" value="ECO:0007669"/>
    <property type="project" value="TreeGrafter"/>
</dbReference>
<dbReference type="eggNOG" id="COG2176">
    <property type="taxonomic scope" value="Bacteria"/>
</dbReference>
<keyword evidence="5" id="KW-1185">Reference proteome</keyword>
<dbReference type="RefSeq" id="WP_042278734.1">
    <property type="nucleotide sequence ID" value="NZ_BBML01000004.1"/>
</dbReference>
<accession>A0A090Q5Z9</accession>
<dbReference type="InterPro" id="IPR013520">
    <property type="entry name" value="Ribonucl_H"/>
</dbReference>
<organism evidence="4 5">
    <name type="scientific">Nonlabens tegetincola</name>
    <dbReference type="NCBI Taxonomy" id="323273"/>
    <lineage>
        <taxon>Bacteria</taxon>
        <taxon>Pseudomonadati</taxon>
        <taxon>Bacteroidota</taxon>
        <taxon>Flavobacteriia</taxon>
        <taxon>Flavobacteriales</taxon>
        <taxon>Flavobacteriaceae</taxon>
        <taxon>Nonlabens</taxon>
    </lineage>
</organism>
<dbReference type="PROSITE" id="PS50164">
    <property type="entry name" value="GIY_YIG"/>
    <property type="match status" value="1"/>
</dbReference>
<dbReference type="CDD" id="cd06127">
    <property type="entry name" value="DEDDh"/>
    <property type="match status" value="1"/>
</dbReference>
<evidence type="ECO:0000259" key="3">
    <source>
        <dbReference type="PROSITE" id="PS50164"/>
    </source>
</evidence>
<comment type="subunit">
    <text evidence="2">DNA polymerase III contains a core (composed of alpha, epsilon and theta chains) that associates with a tau subunit. This core dimerizes to form the POLIII' complex. PolIII' associates with the gamma complex (composed of gamma, delta, delta', psi and chi chains) and with the beta chain to form the complete DNA polymerase III complex.</text>
</comment>
<evidence type="ECO:0000256" key="1">
    <source>
        <dbReference type="ARBA" id="ARBA00025483"/>
    </source>
</evidence>
<gene>
    <name evidence="4" type="ORF">JCM19294_704</name>
</gene>
<evidence type="ECO:0000313" key="5">
    <source>
        <dbReference type="Proteomes" id="UP000029221"/>
    </source>
</evidence>
<dbReference type="InterPro" id="IPR036397">
    <property type="entry name" value="RNaseH_sf"/>
</dbReference>